<accession>A0A6P6DYJ9</accession>
<dbReference type="Gene3D" id="1.25.10.10">
    <property type="entry name" value="Leucine-rich Repeat Variant"/>
    <property type="match status" value="1"/>
</dbReference>
<keyword evidence="1" id="KW-0175">Coiled coil</keyword>
<evidence type="ECO:0000256" key="2">
    <source>
        <dbReference type="SAM" id="MobiDB-lite"/>
    </source>
</evidence>
<dbReference type="AlphaFoldDB" id="A0A6P6DYJ9"/>
<protein>
    <submittedName>
        <fullName evidence="4">Telomere repeats-binding bouquet formation protein 1</fullName>
    </submittedName>
</protein>
<dbReference type="PANTHER" id="PTHR14014">
    <property type="entry name" value="TELOMERE REPEATS-BINDING BOUQUET FORMATION PROTEIN 1"/>
    <property type="match status" value="1"/>
</dbReference>
<evidence type="ECO:0000313" key="4">
    <source>
        <dbReference type="RefSeq" id="XP_023565105.1"/>
    </source>
</evidence>
<dbReference type="OrthoDB" id="608866at2759"/>
<dbReference type="FunCoup" id="A0A6P6DYJ9">
    <property type="interactions" value="51"/>
</dbReference>
<sequence length="601" mass="67859">MLTGHTATLEGRKFRQQAPPSGIYCQQSMCTSELFEELTLFLSNDDSSTNLKRMSVYVILVLVSNNRSGQTLVRETGCITVLSQLFRTVFSSYEFNLSDKNVSQRYQLWSSVCSTLCVCVNNPQNDENQMFCCSLFPNANEWIINCMKPEIIRPVCSFIGLTLANNTYVQKYFISVGGLDILSQALVQLESDSHKTPSSAKLAVVVTKTMDACIADNPTSGVVLSKYCIVSKLLALLSHESLDSAERFSIILALGHCTEDCEENQYDLFKNNGLPLMIQALTESQNEELNKAATFVLHNCKKISEKLSLSLGDYSFNENEAEQLKDINVTEKNLEEHWKTAKEILHRIDLLEREENEENKQRGKYKNSSSMKINIQDTVKHLHADDVGGTTEEEDKVKSQPRQLQSYKSHGVTSEACASDDQPKMLLENTNPVTASYMDSGQNKTLHKATSSCNQNLLEERTFNKKNFVSQSSDCTFKHPAHIVKNKKQQSTEIDPFTLCLDIINKEVVNFQSTNNCSKMLNYRCSGCITVGKTLNSRNFTKLLHSCSYQCDRHKVIVEAEDRYKNELRKSLICSKKILLTPRRRQLINKSTIPGGISEYT</sequence>
<feature type="compositionally biased region" description="Polar residues" evidence="2">
    <location>
        <begin position="400"/>
        <end position="412"/>
    </location>
</feature>
<dbReference type="InterPro" id="IPR042359">
    <property type="entry name" value="TERB1"/>
</dbReference>
<reference evidence="4" key="1">
    <citation type="submission" date="2025-08" db="UniProtKB">
        <authorList>
            <consortium name="RefSeq"/>
        </authorList>
    </citation>
    <scope>IDENTIFICATION</scope>
</reference>
<proteinExistence type="predicted"/>
<organism evidence="3 4">
    <name type="scientific">Octodon degus</name>
    <name type="common">Degu</name>
    <name type="synonym">Sciurus degus</name>
    <dbReference type="NCBI Taxonomy" id="10160"/>
    <lineage>
        <taxon>Eukaryota</taxon>
        <taxon>Metazoa</taxon>
        <taxon>Chordata</taxon>
        <taxon>Craniata</taxon>
        <taxon>Vertebrata</taxon>
        <taxon>Euteleostomi</taxon>
        <taxon>Mammalia</taxon>
        <taxon>Eutheria</taxon>
        <taxon>Euarchontoglires</taxon>
        <taxon>Glires</taxon>
        <taxon>Rodentia</taxon>
        <taxon>Hystricomorpha</taxon>
        <taxon>Octodontidae</taxon>
        <taxon>Octodon</taxon>
    </lineage>
</organism>
<dbReference type="GO" id="GO:0070197">
    <property type="term" value="P:meiotic attachment of telomere to nuclear envelope"/>
    <property type="evidence" value="ECO:0007669"/>
    <property type="project" value="InterPro"/>
</dbReference>
<dbReference type="SUPFAM" id="SSF48371">
    <property type="entry name" value="ARM repeat"/>
    <property type="match status" value="1"/>
</dbReference>
<dbReference type="RefSeq" id="XP_023565105.1">
    <property type="nucleotide sequence ID" value="XM_023709337.1"/>
</dbReference>
<gene>
    <name evidence="4" type="primary">Terb1</name>
</gene>
<dbReference type="InParanoid" id="A0A6P6DYJ9"/>
<dbReference type="InterPro" id="IPR011989">
    <property type="entry name" value="ARM-like"/>
</dbReference>
<keyword evidence="3" id="KW-1185">Reference proteome</keyword>
<dbReference type="Proteomes" id="UP000515203">
    <property type="component" value="Unplaced"/>
</dbReference>
<feature type="region of interest" description="Disordered" evidence="2">
    <location>
        <begin position="388"/>
        <end position="418"/>
    </location>
</feature>
<evidence type="ECO:0000313" key="3">
    <source>
        <dbReference type="Proteomes" id="UP000515203"/>
    </source>
</evidence>
<dbReference type="InterPro" id="IPR016024">
    <property type="entry name" value="ARM-type_fold"/>
</dbReference>
<evidence type="ECO:0000256" key="1">
    <source>
        <dbReference type="SAM" id="Coils"/>
    </source>
</evidence>
<name>A0A6P6DYJ9_OCTDE</name>
<feature type="coiled-coil region" evidence="1">
    <location>
        <begin position="317"/>
        <end position="368"/>
    </location>
</feature>
<dbReference type="GO" id="GO:0007129">
    <property type="term" value="P:homologous chromosome pairing at meiosis"/>
    <property type="evidence" value="ECO:0007669"/>
    <property type="project" value="TreeGrafter"/>
</dbReference>
<dbReference type="PANTHER" id="PTHR14014:SF0">
    <property type="entry name" value="TELOMERE REPEATS-BINDING BOUQUET FORMATION PROTEIN 1"/>
    <property type="match status" value="1"/>
</dbReference>
<dbReference type="CTD" id="283847"/>
<dbReference type="GeneID" id="101590137"/>